<organism evidence="10 11">
    <name type="scientific">Pollutimonas harenae</name>
    <dbReference type="NCBI Taxonomy" id="657015"/>
    <lineage>
        <taxon>Bacteria</taxon>
        <taxon>Pseudomonadati</taxon>
        <taxon>Pseudomonadota</taxon>
        <taxon>Betaproteobacteria</taxon>
        <taxon>Burkholderiales</taxon>
        <taxon>Alcaligenaceae</taxon>
        <taxon>Pollutimonas</taxon>
    </lineage>
</organism>
<gene>
    <name evidence="10" type="ORF">H0A62_04300</name>
</gene>
<keyword evidence="11" id="KW-1185">Reference proteome</keyword>
<dbReference type="PANTHER" id="PTHR33908">
    <property type="entry name" value="MANNOSYLTRANSFERASE YKCB-RELATED"/>
    <property type="match status" value="1"/>
</dbReference>
<feature type="domain" description="ArnT-like N-terminal" evidence="9">
    <location>
        <begin position="29"/>
        <end position="246"/>
    </location>
</feature>
<feature type="transmembrane region" description="Helical" evidence="8">
    <location>
        <begin position="371"/>
        <end position="391"/>
    </location>
</feature>
<comment type="caution">
    <text evidence="10">The sequence shown here is derived from an EMBL/GenBank/DDBJ whole genome shotgun (WGS) entry which is preliminary data.</text>
</comment>
<accession>A0A853GRM9</accession>
<evidence type="ECO:0000313" key="11">
    <source>
        <dbReference type="Proteomes" id="UP000554144"/>
    </source>
</evidence>
<feature type="transmembrane region" description="Helical" evidence="8">
    <location>
        <begin position="9"/>
        <end position="29"/>
    </location>
</feature>
<evidence type="ECO:0000256" key="6">
    <source>
        <dbReference type="ARBA" id="ARBA00022989"/>
    </source>
</evidence>
<keyword evidence="6 8" id="KW-1133">Transmembrane helix</keyword>
<dbReference type="GO" id="GO:0005886">
    <property type="term" value="C:plasma membrane"/>
    <property type="evidence" value="ECO:0007669"/>
    <property type="project" value="UniProtKB-SubCell"/>
</dbReference>
<feature type="transmembrane region" description="Helical" evidence="8">
    <location>
        <begin position="87"/>
        <end position="107"/>
    </location>
</feature>
<evidence type="ECO:0000256" key="8">
    <source>
        <dbReference type="SAM" id="Phobius"/>
    </source>
</evidence>
<dbReference type="Pfam" id="PF02366">
    <property type="entry name" value="PMT"/>
    <property type="match status" value="1"/>
</dbReference>
<dbReference type="OrthoDB" id="9775035at2"/>
<dbReference type="GO" id="GO:0009103">
    <property type="term" value="P:lipopolysaccharide biosynthetic process"/>
    <property type="evidence" value="ECO:0007669"/>
    <property type="project" value="UniProtKB-ARBA"/>
</dbReference>
<comment type="subcellular location">
    <subcellularLocation>
        <location evidence="1">Cell membrane</location>
        <topology evidence="1">Multi-pass membrane protein</topology>
    </subcellularLocation>
</comment>
<evidence type="ECO:0000313" key="10">
    <source>
        <dbReference type="EMBL" id="NYT84817.1"/>
    </source>
</evidence>
<protein>
    <submittedName>
        <fullName evidence="10">Glycosyltransferase family 39 protein</fullName>
    </submittedName>
</protein>
<evidence type="ECO:0000256" key="4">
    <source>
        <dbReference type="ARBA" id="ARBA00022679"/>
    </source>
</evidence>
<dbReference type="InterPro" id="IPR050297">
    <property type="entry name" value="LipidA_mod_glycosyltrf_83"/>
</dbReference>
<evidence type="ECO:0000256" key="7">
    <source>
        <dbReference type="ARBA" id="ARBA00023136"/>
    </source>
</evidence>
<proteinExistence type="predicted"/>
<dbReference type="Proteomes" id="UP000554144">
    <property type="component" value="Unassembled WGS sequence"/>
</dbReference>
<evidence type="ECO:0000259" key="9">
    <source>
        <dbReference type="Pfam" id="PF02366"/>
    </source>
</evidence>
<dbReference type="GO" id="GO:0006493">
    <property type="term" value="P:protein O-linked glycosylation"/>
    <property type="evidence" value="ECO:0007669"/>
    <property type="project" value="InterPro"/>
</dbReference>
<evidence type="ECO:0000256" key="5">
    <source>
        <dbReference type="ARBA" id="ARBA00022692"/>
    </source>
</evidence>
<dbReference type="EMBL" id="JACCEV010000001">
    <property type="protein sequence ID" value="NYT84817.1"/>
    <property type="molecule type" value="Genomic_DNA"/>
</dbReference>
<dbReference type="GO" id="GO:0010041">
    <property type="term" value="P:response to iron(III) ion"/>
    <property type="evidence" value="ECO:0007669"/>
    <property type="project" value="TreeGrafter"/>
</dbReference>
<dbReference type="RefSeq" id="WP_130037915.1">
    <property type="nucleotide sequence ID" value="NZ_JACCEV010000001.1"/>
</dbReference>
<feature type="transmembrane region" description="Helical" evidence="8">
    <location>
        <begin position="114"/>
        <end position="134"/>
    </location>
</feature>
<dbReference type="GO" id="GO:0016763">
    <property type="term" value="F:pentosyltransferase activity"/>
    <property type="evidence" value="ECO:0007669"/>
    <property type="project" value="TreeGrafter"/>
</dbReference>
<keyword evidence="3" id="KW-0328">Glycosyltransferase</keyword>
<feature type="transmembrane region" description="Helical" evidence="8">
    <location>
        <begin position="175"/>
        <end position="203"/>
    </location>
</feature>
<name>A0A853GRM9_9BURK</name>
<keyword evidence="7 8" id="KW-0472">Membrane</keyword>
<sequence length="489" mass="54569">MHRSDKTPWIILATVLLLPLISISVIPFYDTSEPRYAEIARIMAQSGDWITPWFSPGIPFWGKPPLSFWAQALSMKAFGYTEFAGRFPSWICLLLSNAILLRGIGLLRGPRIGLWTAIIYSTCTLVYISSGAVLTDPFLALGTTLSLVSFAVSVRTQNQIKAEGKPRHGGWSYGLFIGLAIGLLAKGPLAVVLTVAPISIWYAMNRKSVLLATSLPWLKGLLLMTVLSLPWYILAEIKTPGFLDYFIVGEHFRRFLDPGWTGDLYGTAHKQAYGMIWYYWLQASFPWGILTLIAMLGALRSTRLRSAMQAVRQDPWFSYWLASALFAPLFFTFSANILWTYLLPSLAGFSVLAAGFAQQLEERFNFPRQRLWPATGLVPAVILILSAVAWINPDLRNTERSLVRYAMQHNESIPLLYLSTPPFSAQFYSGGHARAIQASELAQAIKSKAPFYLAIPKDQQDTVARMLKKAPSVAFTNKRYALVRIPAGS</sequence>
<feature type="transmembrane region" description="Helical" evidence="8">
    <location>
        <begin position="215"/>
        <end position="234"/>
    </location>
</feature>
<evidence type="ECO:0000256" key="2">
    <source>
        <dbReference type="ARBA" id="ARBA00022475"/>
    </source>
</evidence>
<reference evidence="10 11" key="1">
    <citation type="submission" date="2020-07" db="EMBL/GenBank/DDBJ databases">
        <title>Taxonomic revisions and descriptions of new bacterial species based on genomic comparisons in the high-G+C-content subgroup of the family Alcaligenaceae.</title>
        <authorList>
            <person name="Szabo A."/>
            <person name="Felfoldi T."/>
        </authorList>
    </citation>
    <scope>NUCLEOTIDE SEQUENCE [LARGE SCALE GENOMIC DNA]</scope>
    <source>
        <strain evidence="10 11">DSM 25667</strain>
    </source>
</reference>
<dbReference type="GO" id="GO:0000030">
    <property type="term" value="F:mannosyltransferase activity"/>
    <property type="evidence" value="ECO:0007669"/>
    <property type="project" value="InterPro"/>
</dbReference>
<evidence type="ECO:0000256" key="3">
    <source>
        <dbReference type="ARBA" id="ARBA00022676"/>
    </source>
</evidence>
<dbReference type="InterPro" id="IPR003342">
    <property type="entry name" value="ArnT-like_N"/>
</dbReference>
<keyword evidence="5 8" id="KW-0812">Transmembrane</keyword>
<feature type="transmembrane region" description="Helical" evidence="8">
    <location>
        <begin position="277"/>
        <end position="299"/>
    </location>
</feature>
<keyword evidence="4 10" id="KW-0808">Transferase</keyword>
<dbReference type="PANTHER" id="PTHR33908:SF3">
    <property type="entry name" value="UNDECAPRENYL PHOSPHATE-ALPHA-4-AMINO-4-DEOXY-L-ARABINOSE ARABINOSYL TRANSFERASE"/>
    <property type="match status" value="1"/>
</dbReference>
<keyword evidence="2" id="KW-1003">Cell membrane</keyword>
<evidence type="ECO:0000256" key="1">
    <source>
        <dbReference type="ARBA" id="ARBA00004651"/>
    </source>
</evidence>
<feature type="transmembrane region" description="Helical" evidence="8">
    <location>
        <begin position="319"/>
        <end position="342"/>
    </location>
</feature>
<dbReference type="AlphaFoldDB" id="A0A853GRM9"/>